<feature type="region of interest" description="Disordered" evidence="8">
    <location>
        <begin position="224"/>
        <end position="288"/>
    </location>
</feature>
<dbReference type="InterPro" id="IPR032675">
    <property type="entry name" value="LRR_dom_sf"/>
</dbReference>
<evidence type="ECO:0000256" key="3">
    <source>
        <dbReference type="ARBA" id="ARBA00022490"/>
    </source>
</evidence>
<comment type="similarity">
    <text evidence="2">Belongs to the tropomodulin family.</text>
</comment>
<dbReference type="GO" id="GO:0005523">
    <property type="term" value="F:tropomyosin binding"/>
    <property type="evidence" value="ECO:0007669"/>
    <property type="project" value="InterPro"/>
</dbReference>
<feature type="compositionally biased region" description="Acidic residues" evidence="8">
    <location>
        <begin position="63"/>
        <end position="73"/>
    </location>
</feature>
<dbReference type="EMBL" id="JADWDJ010000004">
    <property type="protein sequence ID" value="KAG5282760.1"/>
    <property type="molecule type" value="Genomic_DNA"/>
</dbReference>
<dbReference type="GO" id="GO:0006936">
    <property type="term" value="P:muscle contraction"/>
    <property type="evidence" value="ECO:0007669"/>
    <property type="project" value="TreeGrafter"/>
</dbReference>
<comment type="subcellular location">
    <subcellularLocation>
        <location evidence="1">Cytoplasm</location>
        <location evidence="1">Cytoskeleton</location>
    </subcellularLocation>
    <subcellularLocation>
        <location evidence="6">Cytoplasm</location>
        <location evidence="6">Myofibril</location>
        <location evidence="6">Sarcomere</location>
        <location evidence="6">M line</location>
    </subcellularLocation>
</comment>
<dbReference type="AlphaFoldDB" id="A0AAV6H649"/>
<comment type="caution">
    <text evidence="9">The sequence shown here is derived from an EMBL/GenBank/DDBJ whole genome shotgun (WGS) entry which is preliminary data.</text>
</comment>
<evidence type="ECO:0000256" key="2">
    <source>
        <dbReference type="ARBA" id="ARBA00009345"/>
    </source>
</evidence>
<evidence type="ECO:0000256" key="4">
    <source>
        <dbReference type="ARBA" id="ARBA00023054"/>
    </source>
</evidence>
<feature type="compositionally biased region" description="Low complexity" evidence="8">
    <location>
        <begin position="534"/>
        <end position="554"/>
    </location>
</feature>
<evidence type="ECO:0000256" key="7">
    <source>
        <dbReference type="ARBA" id="ARBA00070923"/>
    </source>
</evidence>
<feature type="compositionally biased region" description="Basic and acidic residues" evidence="8">
    <location>
        <begin position="596"/>
        <end position="609"/>
    </location>
</feature>
<protein>
    <recommendedName>
        <fullName evidence="7">Leiomodin-3</fullName>
    </recommendedName>
</protein>
<dbReference type="Gene3D" id="3.80.10.10">
    <property type="entry name" value="Ribonuclease Inhibitor"/>
    <property type="match status" value="1"/>
</dbReference>
<organism evidence="9 10">
    <name type="scientific">Alosa alosa</name>
    <name type="common">allis shad</name>
    <dbReference type="NCBI Taxonomy" id="278164"/>
    <lineage>
        <taxon>Eukaryota</taxon>
        <taxon>Metazoa</taxon>
        <taxon>Chordata</taxon>
        <taxon>Craniata</taxon>
        <taxon>Vertebrata</taxon>
        <taxon>Euteleostomi</taxon>
        <taxon>Actinopterygii</taxon>
        <taxon>Neopterygii</taxon>
        <taxon>Teleostei</taxon>
        <taxon>Clupei</taxon>
        <taxon>Clupeiformes</taxon>
        <taxon>Clupeoidei</taxon>
        <taxon>Clupeidae</taxon>
        <taxon>Alosa</taxon>
    </lineage>
</organism>
<feature type="compositionally biased region" description="Basic and acidic residues" evidence="8">
    <location>
        <begin position="98"/>
        <end position="113"/>
    </location>
</feature>
<dbReference type="FunFam" id="3.80.10.10:FF:000078">
    <property type="entry name" value="Leiomodin 3"/>
    <property type="match status" value="1"/>
</dbReference>
<dbReference type="InterPro" id="IPR004934">
    <property type="entry name" value="TMOD"/>
</dbReference>
<keyword evidence="4" id="KW-0175">Coiled coil</keyword>
<evidence type="ECO:0000256" key="5">
    <source>
        <dbReference type="ARBA" id="ARBA00023212"/>
    </source>
</evidence>
<reference evidence="9" key="1">
    <citation type="submission" date="2020-10" db="EMBL/GenBank/DDBJ databases">
        <title>Chromosome-scale genome assembly of the Allis shad, Alosa alosa.</title>
        <authorList>
            <person name="Margot Z."/>
            <person name="Christophe K."/>
            <person name="Cabau C."/>
            <person name="Louis A."/>
            <person name="Berthelot C."/>
            <person name="Parey E."/>
            <person name="Roest Crollius H."/>
            <person name="Montfort J."/>
            <person name="Robinson-Rechavi M."/>
            <person name="Bucao C."/>
            <person name="Bouchez O."/>
            <person name="Gislard M."/>
            <person name="Lluch J."/>
            <person name="Milhes M."/>
            <person name="Lampietro C."/>
            <person name="Lopez Roques C."/>
            <person name="Donnadieu C."/>
            <person name="Braasch I."/>
            <person name="Desvignes T."/>
            <person name="Postlethwait J."/>
            <person name="Bobe J."/>
            <person name="Guiguen Y."/>
        </authorList>
    </citation>
    <scope>NUCLEOTIDE SEQUENCE</scope>
    <source>
        <strain evidence="9">M-15738</strain>
        <tissue evidence="9">Blood</tissue>
    </source>
</reference>
<feature type="compositionally biased region" description="Basic and acidic residues" evidence="8">
    <location>
        <begin position="224"/>
        <end position="261"/>
    </location>
</feature>
<feature type="region of interest" description="Disordered" evidence="8">
    <location>
        <begin position="534"/>
        <end position="610"/>
    </location>
</feature>
<feature type="region of interest" description="Disordered" evidence="8">
    <location>
        <begin position="94"/>
        <end position="120"/>
    </location>
</feature>
<dbReference type="Proteomes" id="UP000823561">
    <property type="component" value="Chromosome 4"/>
</dbReference>
<feature type="region of interest" description="Disordered" evidence="8">
    <location>
        <begin position="36"/>
        <end position="73"/>
    </location>
</feature>
<dbReference type="PANTHER" id="PTHR10901:SF3">
    <property type="entry name" value="LEIOMODIN-3"/>
    <property type="match status" value="1"/>
</dbReference>
<name>A0AAV6H649_9TELE</name>
<evidence type="ECO:0000313" key="10">
    <source>
        <dbReference type="Proteomes" id="UP000823561"/>
    </source>
</evidence>
<keyword evidence="5" id="KW-0206">Cytoskeleton</keyword>
<evidence type="ECO:0000256" key="6">
    <source>
        <dbReference type="ARBA" id="ARBA00037833"/>
    </source>
</evidence>
<proteinExistence type="inferred from homology"/>
<dbReference type="GO" id="GO:0051694">
    <property type="term" value="P:pointed-end actin filament capping"/>
    <property type="evidence" value="ECO:0007669"/>
    <property type="project" value="InterPro"/>
</dbReference>
<sequence length="696" mass="78762">MADPSERDSFTDDIDEDELLAGLSAEELKELQSEMDVIAPDERVPVGQRQRNSAVQRTVKEDSDQESECGDDDEDEILAGLSAEELKQLQSEMDVIAPDERVPVGQRQRDQTEKAPTGTFDRRSLVDYMYWEKESKRMLDEERVPVTLLPSEKKMREAAEQKEKEQVVEVVEEVVEEEEVPDGVDEVEYVYEEVVEEVEAEDGQVGEEVIEEVIEEIIEEVVEVKDKTQEETQEENKQAEGAEKQDNKQAEGAETQDKKEAAITGPKDSPPLEAGEGAEPQGRFEDWVPEKEERVISKLKIPKLALGGNALKLTARPSGNETNLDSTLHKIRNNNPAVTEVNLNNIENIPKDMLLDYVSALKKNKHVKTFSLANTGADETTAFCLANMLRENKSVATLNIESNFITGKGIIAIVRCLQFNETLTELRFHNQRHMLGHHAEMEVSRLLKANHTLLKMGYHFELPGPRMVVTNLLTRNLDRQRQLRHEEQKLKDVKQQRELLDMYEASLNLPPGLLDMLSGYLPPDELLAQLQHHHQLLQQQQTHQEAPEPSRASPEPGPALAQLRKTQNLHSAAPKPADSDPGSLIKDVQLKKTPKKRDPCLDAAEERRPRASIQLRKTARPTDVWGTRESALMADERANLKDMLKTLKPVPRRRVPPKVEMTPRDELLSEIRQSNVAYLKAVPLPKELESSETSLF</sequence>
<dbReference type="PANTHER" id="PTHR10901">
    <property type="entry name" value="TROPOMODULIN"/>
    <property type="match status" value="1"/>
</dbReference>
<evidence type="ECO:0000256" key="8">
    <source>
        <dbReference type="SAM" id="MobiDB-lite"/>
    </source>
</evidence>
<dbReference type="Pfam" id="PF03250">
    <property type="entry name" value="Tropomodulin"/>
    <property type="match status" value="2"/>
</dbReference>
<dbReference type="GO" id="GO:0030239">
    <property type="term" value="P:myofibril assembly"/>
    <property type="evidence" value="ECO:0007669"/>
    <property type="project" value="TreeGrafter"/>
</dbReference>
<keyword evidence="3" id="KW-0963">Cytoplasm</keyword>
<dbReference type="SUPFAM" id="SSF52047">
    <property type="entry name" value="RNI-like"/>
    <property type="match status" value="1"/>
</dbReference>
<dbReference type="GO" id="GO:0031430">
    <property type="term" value="C:M band"/>
    <property type="evidence" value="ECO:0007669"/>
    <property type="project" value="UniProtKB-SubCell"/>
</dbReference>
<dbReference type="GO" id="GO:0007015">
    <property type="term" value="P:actin filament organization"/>
    <property type="evidence" value="ECO:0007669"/>
    <property type="project" value="TreeGrafter"/>
</dbReference>
<evidence type="ECO:0000256" key="1">
    <source>
        <dbReference type="ARBA" id="ARBA00004245"/>
    </source>
</evidence>
<evidence type="ECO:0000313" key="9">
    <source>
        <dbReference type="EMBL" id="KAG5282760.1"/>
    </source>
</evidence>
<gene>
    <name evidence="9" type="ORF">AALO_G00059660</name>
</gene>
<keyword evidence="10" id="KW-1185">Reference proteome</keyword>
<dbReference type="GO" id="GO:0005865">
    <property type="term" value="C:striated muscle thin filament"/>
    <property type="evidence" value="ECO:0007669"/>
    <property type="project" value="TreeGrafter"/>
</dbReference>
<accession>A0AAV6H649</accession>